<dbReference type="Gene3D" id="2.40.128.150">
    <property type="entry name" value="Cysteine proteinases"/>
    <property type="match status" value="1"/>
</dbReference>
<dbReference type="PANTHER" id="PTHR11786">
    <property type="entry name" value="N-HYDROXYARYLAMINE O-ACETYLTRANSFERASE"/>
    <property type="match status" value="1"/>
</dbReference>
<dbReference type="PANTHER" id="PTHR11786:SF0">
    <property type="entry name" value="ARYLAMINE N-ACETYLTRANSFERASE 4-RELATED"/>
    <property type="match status" value="1"/>
</dbReference>
<protein>
    <submittedName>
        <fullName evidence="3">N-acetyltransferase</fullName>
    </submittedName>
</protein>
<organism evidence="3 4">
    <name type="scientific">Mesorhizobium plurifarium</name>
    <dbReference type="NCBI Taxonomy" id="69974"/>
    <lineage>
        <taxon>Bacteria</taxon>
        <taxon>Pseudomonadati</taxon>
        <taxon>Pseudomonadota</taxon>
        <taxon>Alphaproteobacteria</taxon>
        <taxon>Hyphomicrobiales</taxon>
        <taxon>Phyllobacteriaceae</taxon>
        <taxon>Mesorhizobium</taxon>
    </lineage>
</organism>
<dbReference type="Pfam" id="PF00797">
    <property type="entry name" value="Acetyltransf_2"/>
    <property type="match status" value="1"/>
</dbReference>
<accession>A0A090E8I7</accession>
<sequence>MLLRAYLERIGYRGPVGPTLECLRQIHLRQVLSIPYENIDVQLGVPVDGDLERIFEKVVVRRRGGWCYELNALLGWALSEIGFDVMRASAGVLRDQRGDAALGNHLILLVRLDQTYLLDQGLGDGIREPIPLMAGAYRQGPFTFRLATTSDGYWRFHSHSFGYPPTFDFRNECADEPLLAARCAALQTAPESNFVQNLICQIMGLEAVTCLTGRVLRIKSTDGVSKSLVSSPDELAETLDRVFGIRDVEVPRLWPKVVARHDLLFGDKQADQIEVTGM</sequence>
<dbReference type="EMBL" id="CCMZ01000056">
    <property type="protein sequence ID" value="CDX26105.1"/>
    <property type="molecule type" value="Genomic_DNA"/>
</dbReference>
<evidence type="ECO:0000313" key="4">
    <source>
        <dbReference type="Proteomes" id="UP000045285"/>
    </source>
</evidence>
<evidence type="ECO:0000313" key="3">
    <source>
        <dbReference type="EMBL" id="CDX26105.1"/>
    </source>
</evidence>
<dbReference type="PRINTS" id="PR01543">
    <property type="entry name" value="ANATRNSFRASE"/>
</dbReference>
<evidence type="ECO:0000256" key="2">
    <source>
        <dbReference type="RuleBase" id="RU003452"/>
    </source>
</evidence>
<dbReference type="InterPro" id="IPR001447">
    <property type="entry name" value="Arylamine_N-AcTrfase"/>
</dbReference>
<keyword evidence="4" id="KW-1185">Reference proteome</keyword>
<dbReference type="Gene3D" id="3.30.2140.10">
    <property type="entry name" value="Arylamine N-acetyltransferase"/>
    <property type="match status" value="1"/>
</dbReference>
<dbReference type="SUPFAM" id="SSF54001">
    <property type="entry name" value="Cysteine proteinases"/>
    <property type="match status" value="1"/>
</dbReference>
<evidence type="ECO:0000256" key="1">
    <source>
        <dbReference type="ARBA" id="ARBA00006547"/>
    </source>
</evidence>
<dbReference type="AlphaFoldDB" id="A0A090E8I7"/>
<dbReference type="InterPro" id="IPR038765">
    <property type="entry name" value="Papain-like_cys_pep_sf"/>
</dbReference>
<comment type="similarity">
    <text evidence="1 2">Belongs to the arylamine N-acetyltransferase family.</text>
</comment>
<proteinExistence type="inferred from homology"/>
<reference evidence="4" key="1">
    <citation type="submission" date="2014-08" db="EMBL/GenBank/DDBJ databases">
        <authorList>
            <person name="Moulin L."/>
        </authorList>
    </citation>
    <scope>NUCLEOTIDE SEQUENCE [LARGE SCALE GENOMIC DNA]</scope>
</reference>
<gene>
    <name evidence="3" type="ORF">MPL3356_60240</name>
</gene>
<name>A0A090E8I7_MESPL</name>
<keyword evidence="3" id="KW-0808">Transferase</keyword>
<dbReference type="GO" id="GO:0016407">
    <property type="term" value="F:acetyltransferase activity"/>
    <property type="evidence" value="ECO:0007669"/>
    <property type="project" value="InterPro"/>
</dbReference>
<dbReference type="Proteomes" id="UP000045285">
    <property type="component" value="Unassembled WGS sequence"/>
</dbReference>